<organism evidence="2 3">
    <name type="scientific">Hypsizygus marmoreus</name>
    <name type="common">White beech mushroom</name>
    <name type="synonym">Agaricus marmoreus</name>
    <dbReference type="NCBI Taxonomy" id="39966"/>
    <lineage>
        <taxon>Eukaryota</taxon>
        <taxon>Fungi</taxon>
        <taxon>Dikarya</taxon>
        <taxon>Basidiomycota</taxon>
        <taxon>Agaricomycotina</taxon>
        <taxon>Agaricomycetes</taxon>
        <taxon>Agaricomycetidae</taxon>
        <taxon>Agaricales</taxon>
        <taxon>Tricholomatineae</taxon>
        <taxon>Lyophyllaceae</taxon>
        <taxon>Hypsizygus</taxon>
    </lineage>
</organism>
<feature type="compositionally biased region" description="Acidic residues" evidence="1">
    <location>
        <begin position="72"/>
        <end position="93"/>
    </location>
</feature>
<keyword evidence="3" id="KW-1185">Reference proteome</keyword>
<dbReference type="AlphaFoldDB" id="A0A369JWC4"/>
<feature type="compositionally biased region" description="Low complexity" evidence="1">
    <location>
        <begin position="363"/>
        <end position="378"/>
    </location>
</feature>
<feature type="region of interest" description="Disordered" evidence="1">
    <location>
        <begin position="363"/>
        <end position="385"/>
    </location>
</feature>
<dbReference type="InParanoid" id="A0A369JWC4"/>
<proteinExistence type="predicted"/>
<evidence type="ECO:0000313" key="2">
    <source>
        <dbReference type="EMBL" id="RDB23943.1"/>
    </source>
</evidence>
<sequence>MAGPSAQRDEQDFTPGLTREVFGQWPLVHLMLQSQPGYQADHQRFQNDGVGQAPTRFQRWMDHLSPPRPGDGDDEDEGEDEDEDEDEEMDVDEGPQPIPDSSWDQRSDNDDEHRMDSHDYSMLRETLARGAARSTGWGIDTMPSQHQQYHVPGTTPQVPVDRQTWAELFEGIPDAFDDDILSSQPAMQNFVNVSPALPRRNAGTPNEWADTSFQKSRWSDFSANEQRLIRERFKDLYNGVLGRDDFQIISPVWLGAKTNLLIHIPKLGIFTFIPAKRPAPHLRQLEQADLDAFFDFDPFWEDVDRLTRFIIQTTALLFPMDLERALKRMVVHQHAYLVGLVLEARANVEDFVQIQIDPAAQAPAQAQAGPSSSSGTATLDPFSGYEEPTIDQPPSAMIDEWMGFEKLVWERIWRDVLITIQRFFLIGYFGHPELVLAALQNFTVDGLIQILEFIDENGNIRPDVPFNGRPVFIVLTILFYSSSSDISLRGNHLGNLEALAQFIPQVVWLQAATLAHLALQYIVDSGCLDLWTMQTAPRFKTLKKNLFAVVFAAYRDHRWTRLTSPPYHRYLPMITRHTLESAAAGDDCLFEQATSYSPAVTIGNIQVSSRSVLGFQPLRSVNFRVREADGFTDLDIDPDLLKNAPYTEVPIAGVSKSTASLMDVEEYIGRGFYKGTTP</sequence>
<dbReference type="EMBL" id="LUEZ02000046">
    <property type="protein sequence ID" value="RDB23943.1"/>
    <property type="molecule type" value="Genomic_DNA"/>
</dbReference>
<protein>
    <submittedName>
        <fullName evidence="2">Uncharacterized protein</fullName>
    </submittedName>
</protein>
<feature type="region of interest" description="Disordered" evidence="1">
    <location>
        <begin position="39"/>
        <end position="119"/>
    </location>
</feature>
<reference evidence="2" key="1">
    <citation type="submission" date="2018-04" db="EMBL/GenBank/DDBJ databases">
        <title>Whole genome sequencing of Hypsizygus marmoreus.</title>
        <authorList>
            <person name="Choi I.-G."/>
            <person name="Min B."/>
            <person name="Kim J.-G."/>
            <person name="Kim S."/>
            <person name="Oh Y.-L."/>
            <person name="Kong W.-S."/>
            <person name="Park H."/>
            <person name="Jeong J."/>
            <person name="Song E.-S."/>
        </authorList>
    </citation>
    <scope>NUCLEOTIDE SEQUENCE [LARGE SCALE GENOMIC DNA]</scope>
    <source>
        <strain evidence="2">51987-8</strain>
    </source>
</reference>
<dbReference type="Proteomes" id="UP000076154">
    <property type="component" value="Unassembled WGS sequence"/>
</dbReference>
<feature type="compositionally biased region" description="Basic and acidic residues" evidence="1">
    <location>
        <begin position="103"/>
        <end position="119"/>
    </location>
</feature>
<evidence type="ECO:0000313" key="3">
    <source>
        <dbReference type="Proteomes" id="UP000076154"/>
    </source>
</evidence>
<evidence type="ECO:0000256" key="1">
    <source>
        <dbReference type="SAM" id="MobiDB-lite"/>
    </source>
</evidence>
<name>A0A369JWC4_HYPMA</name>
<gene>
    <name evidence="2" type="ORF">Hypma_009519</name>
</gene>
<accession>A0A369JWC4</accession>
<comment type="caution">
    <text evidence="2">The sequence shown here is derived from an EMBL/GenBank/DDBJ whole genome shotgun (WGS) entry which is preliminary data.</text>
</comment>